<evidence type="ECO:0000256" key="11">
    <source>
        <dbReference type="PIRSR" id="PIRSR605792-51"/>
    </source>
</evidence>
<dbReference type="InterPro" id="IPR017937">
    <property type="entry name" value="Thioredoxin_CS"/>
</dbReference>
<dbReference type="CDD" id="cd02982">
    <property type="entry name" value="PDI_b'_family"/>
    <property type="match status" value="1"/>
</dbReference>
<dbReference type="PANTHER" id="PTHR18929">
    <property type="entry name" value="PROTEIN DISULFIDE ISOMERASE"/>
    <property type="match status" value="1"/>
</dbReference>
<dbReference type="InterPro" id="IPR013766">
    <property type="entry name" value="Thioredoxin_domain"/>
</dbReference>
<dbReference type="NCBIfam" id="TIGR01126">
    <property type="entry name" value="pdi_dom"/>
    <property type="match status" value="2"/>
</dbReference>
<evidence type="ECO:0000313" key="17">
    <source>
        <dbReference type="Proteomes" id="UP000294530"/>
    </source>
</evidence>
<dbReference type="Gene3D" id="3.40.30.10">
    <property type="entry name" value="Glutaredoxin"/>
    <property type="match status" value="4"/>
</dbReference>
<dbReference type="InterPro" id="IPR005792">
    <property type="entry name" value="Prot_disulphide_isomerase"/>
</dbReference>
<comment type="caution">
    <text evidence="16">The sequence shown here is derived from an EMBL/GenBank/DDBJ whole genome shotgun (WGS) entry which is preliminary data.</text>
</comment>
<evidence type="ECO:0000256" key="9">
    <source>
        <dbReference type="ARBA" id="ARBA00023235"/>
    </source>
</evidence>
<feature type="domain" description="Thioredoxin" evidence="15">
    <location>
        <begin position="13"/>
        <end position="137"/>
    </location>
</feature>
<accession>A0A976FLS3</accession>
<feature type="signal peptide" evidence="13">
    <location>
        <begin position="1"/>
        <end position="21"/>
    </location>
</feature>
<dbReference type="GO" id="GO:0006457">
    <property type="term" value="P:protein folding"/>
    <property type="evidence" value="ECO:0007669"/>
    <property type="project" value="TreeGrafter"/>
</dbReference>
<dbReference type="PANTHER" id="PTHR18929:SF240">
    <property type="entry name" value="PROTEIN DISULFIDE-ISOMERASE"/>
    <property type="match status" value="1"/>
</dbReference>
<evidence type="ECO:0000256" key="5">
    <source>
        <dbReference type="ARBA" id="ARBA00022729"/>
    </source>
</evidence>
<sequence>MFMRAGRHLVALLAIAVVALAIDIEEEDDVIVLTESNFAEAVSTYDALLVEFYAPWCGHCKSLAPEYATAAKNLKEMDSSTRLGKVDATVETKLAEQFAVRGFPTLKLFKGGVEAVKEYDGGRTSSEIETWVVKKSGPAVTIIGTIDELEEIKEANDVVVFVVVDSKEGNARSMLEKLADDDARAVYVATTNTNVTEDANAVNTVVLYKKFDEGKVIYDGDFDKDALGEFIKGNSLPLVITFQQDIAPTIFGGDMTEHVLAFADTSEDYVSGIETALRSPAKLNKGKLLHVIMPSTEKRIVEYFGLTDEDMPTIMIVNMSGSMKKYVFDHKADDLIAKVTDGLADDLIAFETSYLNGNLTPQLKSAEPEDDSDEAVKVIVGKDFQKRVIDNDKDILLEFYAPWCGHCKSLAPKYEELAENFADVDSIIIAKMDATANEIDHAGVNVRGFPTILFFPAKDKHNPVVYEGPRDVEGLTQFLKTNAQKFVLDGFEHGAELDQDEDEGEDEEKKEVEHEEL</sequence>
<dbReference type="FunFam" id="3.40.30.10:FF:000023">
    <property type="entry name" value="Protein disulfide-isomerase"/>
    <property type="match status" value="1"/>
</dbReference>
<evidence type="ECO:0000256" key="3">
    <source>
        <dbReference type="ARBA" id="ARBA00006347"/>
    </source>
</evidence>
<evidence type="ECO:0000256" key="2">
    <source>
        <dbReference type="ARBA" id="ARBA00004319"/>
    </source>
</evidence>
<feature type="chain" id="PRO_5038161733" description="Protein disulfide-isomerase" evidence="13">
    <location>
        <begin position="22"/>
        <end position="517"/>
    </location>
</feature>
<evidence type="ECO:0000256" key="10">
    <source>
        <dbReference type="ARBA" id="ARBA00023284"/>
    </source>
</evidence>
<gene>
    <name evidence="16" type="ORF">CCR75_005447</name>
</gene>
<feature type="compositionally biased region" description="Basic and acidic residues" evidence="14">
    <location>
        <begin position="507"/>
        <end position="517"/>
    </location>
</feature>
<dbReference type="PROSITE" id="PS51352">
    <property type="entry name" value="THIOREDOXIN_2"/>
    <property type="match status" value="2"/>
</dbReference>
<keyword evidence="8 11" id="KW-1015">Disulfide bond</keyword>
<dbReference type="NCBIfam" id="TIGR01130">
    <property type="entry name" value="ER_PDI_fam"/>
    <property type="match status" value="1"/>
</dbReference>
<evidence type="ECO:0000256" key="4">
    <source>
        <dbReference type="ARBA" id="ARBA00012723"/>
    </source>
</evidence>
<comment type="catalytic activity">
    <reaction evidence="1 13">
        <text>Catalyzes the rearrangement of -S-S- bonds in proteins.</text>
        <dbReference type="EC" id="5.3.4.1"/>
    </reaction>
</comment>
<keyword evidence="10 11" id="KW-0676">Redox-active center</keyword>
<evidence type="ECO:0000256" key="14">
    <source>
        <dbReference type="SAM" id="MobiDB-lite"/>
    </source>
</evidence>
<evidence type="ECO:0000256" key="12">
    <source>
        <dbReference type="RuleBase" id="RU004208"/>
    </source>
</evidence>
<keyword evidence="6" id="KW-0677">Repeat</keyword>
<organism evidence="16 17">
    <name type="scientific">Bremia lactucae</name>
    <name type="common">Lettuce downy mildew</name>
    <dbReference type="NCBI Taxonomy" id="4779"/>
    <lineage>
        <taxon>Eukaryota</taxon>
        <taxon>Sar</taxon>
        <taxon>Stramenopiles</taxon>
        <taxon>Oomycota</taxon>
        <taxon>Peronosporomycetes</taxon>
        <taxon>Peronosporales</taxon>
        <taxon>Peronosporaceae</taxon>
        <taxon>Bremia</taxon>
    </lineage>
</organism>
<evidence type="ECO:0000313" key="16">
    <source>
        <dbReference type="EMBL" id="TDH69123.1"/>
    </source>
</evidence>
<dbReference type="GeneID" id="94349199"/>
<dbReference type="GO" id="GO:0034976">
    <property type="term" value="P:response to endoplasmic reticulum stress"/>
    <property type="evidence" value="ECO:0007669"/>
    <property type="project" value="TreeGrafter"/>
</dbReference>
<dbReference type="EMBL" id="SHOA02000001">
    <property type="protein sequence ID" value="TDH69123.1"/>
    <property type="molecule type" value="Genomic_DNA"/>
</dbReference>
<keyword evidence="5 13" id="KW-0732">Signal</keyword>
<evidence type="ECO:0000256" key="6">
    <source>
        <dbReference type="ARBA" id="ARBA00022737"/>
    </source>
</evidence>
<dbReference type="SUPFAM" id="SSF52833">
    <property type="entry name" value="Thioredoxin-like"/>
    <property type="match status" value="4"/>
</dbReference>
<evidence type="ECO:0000256" key="8">
    <source>
        <dbReference type="ARBA" id="ARBA00023157"/>
    </source>
</evidence>
<dbReference type="EC" id="5.3.4.1" evidence="4 13"/>
<feature type="disulfide bond" description="Redox-active" evidence="11">
    <location>
        <begin position="57"/>
        <end position="60"/>
    </location>
</feature>
<dbReference type="FunFam" id="3.40.30.10:FF:000836">
    <property type="entry name" value="Protein disulfide-isomerase"/>
    <property type="match status" value="1"/>
</dbReference>
<feature type="region of interest" description="Disordered" evidence="14">
    <location>
        <begin position="494"/>
        <end position="517"/>
    </location>
</feature>
<dbReference type="FunFam" id="3.40.30.10:FF:000027">
    <property type="entry name" value="protein disulfide-isomerase A2"/>
    <property type="match status" value="1"/>
</dbReference>
<reference evidence="16 17" key="1">
    <citation type="journal article" date="2021" name="Genome Biol.">
        <title>AFLAP: assembly-free linkage analysis pipeline using k-mers from genome sequencing data.</title>
        <authorList>
            <person name="Fletcher K."/>
            <person name="Zhang L."/>
            <person name="Gil J."/>
            <person name="Han R."/>
            <person name="Cavanaugh K."/>
            <person name="Michelmore R."/>
        </authorList>
    </citation>
    <scope>NUCLEOTIDE SEQUENCE [LARGE SCALE GENOMIC DNA]</scope>
    <source>
        <strain evidence="16 17">SF5</strain>
    </source>
</reference>
<dbReference type="GO" id="GO:0005788">
    <property type="term" value="C:endoplasmic reticulum lumen"/>
    <property type="evidence" value="ECO:0007669"/>
    <property type="project" value="UniProtKB-SubCell"/>
</dbReference>
<evidence type="ECO:0000259" key="15">
    <source>
        <dbReference type="PROSITE" id="PS51352"/>
    </source>
</evidence>
<feature type="compositionally biased region" description="Acidic residues" evidence="14">
    <location>
        <begin position="497"/>
        <end position="506"/>
    </location>
</feature>
<feature type="disulfide bond" description="Redox-active" evidence="11">
    <location>
        <begin position="404"/>
        <end position="407"/>
    </location>
</feature>
<dbReference type="InterPro" id="IPR005788">
    <property type="entry name" value="PDI_thioredoxin-like_dom"/>
</dbReference>
<dbReference type="KEGG" id="blac:94349199"/>
<keyword evidence="9 13" id="KW-0413">Isomerase</keyword>
<evidence type="ECO:0000256" key="1">
    <source>
        <dbReference type="ARBA" id="ARBA00001182"/>
    </source>
</evidence>
<dbReference type="Pfam" id="PF13848">
    <property type="entry name" value="Thioredoxin_6"/>
    <property type="match status" value="1"/>
</dbReference>
<keyword evidence="7" id="KW-0256">Endoplasmic reticulum</keyword>
<dbReference type="PRINTS" id="PR00421">
    <property type="entry name" value="THIOREDOXIN"/>
</dbReference>
<comment type="similarity">
    <text evidence="3 12">Belongs to the protein disulfide isomerase family.</text>
</comment>
<protein>
    <recommendedName>
        <fullName evidence="4 13">Protein disulfide-isomerase</fullName>
        <ecNumber evidence="4 13">5.3.4.1</ecNumber>
    </recommendedName>
</protein>
<proteinExistence type="inferred from homology"/>
<dbReference type="InterPro" id="IPR036249">
    <property type="entry name" value="Thioredoxin-like_sf"/>
</dbReference>
<dbReference type="OrthoDB" id="72053at2759"/>
<dbReference type="PROSITE" id="PS00194">
    <property type="entry name" value="THIOREDOXIN_1"/>
    <property type="match status" value="2"/>
</dbReference>
<dbReference type="Pfam" id="PF00085">
    <property type="entry name" value="Thioredoxin"/>
    <property type="match status" value="2"/>
</dbReference>
<dbReference type="CDD" id="cd02995">
    <property type="entry name" value="PDI_a_PDI_a'_C"/>
    <property type="match status" value="1"/>
</dbReference>
<dbReference type="GO" id="GO:0003756">
    <property type="term" value="F:protein disulfide isomerase activity"/>
    <property type="evidence" value="ECO:0007669"/>
    <property type="project" value="UniProtKB-EC"/>
</dbReference>
<name>A0A976FLS3_BRELC</name>
<dbReference type="RefSeq" id="XP_067818622.1">
    <property type="nucleotide sequence ID" value="XM_067963528.1"/>
</dbReference>
<keyword evidence="17" id="KW-1185">Reference proteome</keyword>
<evidence type="ECO:0000256" key="7">
    <source>
        <dbReference type="ARBA" id="ARBA00022824"/>
    </source>
</evidence>
<evidence type="ECO:0000256" key="13">
    <source>
        <dbReference type="RuleBase" id="RU361130"/>
    </source>
</evidence>
<dbReference type="Proteomes" id="UP000294530">
    <property type="component" value="Unassembled WGS sequence"/>
</dbReference>
<comment type="subcellular location">
    <subcellularLocation>
        <location evidence="2">Endoplasmic reticulum lumen</location>
    </subcellularLocation>
</comment>
<feature type="domain" description="Thioredoxin" evidence="15">
    <location>
        <begin position="361"/>
        <end position="484"/>
    </location>
</feature>
<dbReference type="AlphaFoldDB" id="A0A976FLS3"/>
<dbReference type="CDD" id="cd02981">
    <property type="entry name" value="PDI_b_family"/>
    <property type="match status" value="1"/>
</dbReference>